<dbReference type="Pfam" id="PF00667">
    <property type="entry name" value="FAD_binding_1"/>
    <property type="match status" value="1"/>
</dbReference>
<evidence type="ECO:0000256" key="15">
    <source>
        <dbReference type="SAM" id="MobiDB-lite"/>
    </source>
</evidence>
<reference evidence="19" key="1">
    <citation type="submission" date="2022-10" db="EMBL/GenBank/DDBJ databases">
        <authorList>
            <person name="Chen Y."/>
            <person name="Dougan E. K."/>
            <person name="Chan C."/>
            <person name="Rhodes N."/>
            <person name="Thang M."/>
        </authorList>
    </citation>
    <scope>NUCLEOTIDE SEQUENCE</scope>
</reference>
<dbReference type="InterPro" id="IPR023173">
    <property type="entry name" value="NADPH_Cyt_P450_Rdtase_alpha"/>
</dbReference>
<dbReference type="PANTHER" id="PTHR32154">
    <property type="entry name" value="PYRUVATE-FLAVODOXIN OXIDOREDUCTASE-RELATED"/>
    <property type="match status" value="1"/>
</dbReference>
<feature type="transmembrane region" description="Helical" evidence="16">
    <location>
        <begin position="6072"/>
        <end position="6097"/>
    </location>
</feature>
<dbReference type="PANTHER" id="PTHR32154:SF0">
    <property type="entry name" value="PYRUVATE-FLAVODOXIN OXIDOREDUCTASE-RELATED"/>
    <property type="match status" value="1"/>
</dbReference>
<name>A0A9P1CLG2_9DINO</name>
<dbReference type="PROSITE" id="PS00198">
    <property type="entry name" value="4FE4S_FER_1"/>
    <property type="match status" value="1"/>
</dbReference>
<dbReference type="InterPro" id="IPR003097">
    <property type="entry name" value="CysJ-like_FAD-binding"/>
</dbReference>
<keyword evidence="3" id="KW-0004">4Fe-4S</keyword>
<feature type="compositionally biased region" description="Low complexity" evidence="15">
    <location>
        <begin position="4322"/>
        <end position="4336"/>
    </location>
</feature>
<feature type="domain" description="4Fe-4S ferredoxin-type" evidence="18">
    <location>
        <begin position="3313"/>
        <end position="3342"/>
    </location>
</feature>
<dbReference type="GO" id="GO:0016903">
    <property type="term" value="F:oxidoreductase activity, acting on the aldehyde or oxo group of donors"/>
    <property type="evidence" value="ECO:0007669"/>
    <property type="project" value="InterPro"/>
</dbReference>
<dbReference type="InterPro" id="IPR002869">
    <property type="entry name" value="Pyrv_flavodox_OxRed_cen"/>
</dbReference>
<feature type="transmembrane region" description="Helical" evidence="16">
    <location>
        <begin position="6252"/>
        <end position="6272"/>
    </location>
</feature>
<evidence type="ECO:0000256" key="2">
    <source>
        <dbReference type="ARBA" id="ARBA00001974"/>
    </source>
</evidence>
<feature type="transmembrane region" description="Helical" evidence="16">
    <location>
        <begin position="6339"/>
        <end position="6361"/>
    </location>
</feature>
<dbReference type="Pfam" id="PF01855">
    <property type="entry name" value="POR_N"/>
    <property type="match status" value="1"/>
</dbReference>
<dbReference type="Gene3D" id="3.40.50.920">
    <property type="match status" value="1"/>
</dbReference>
<dbReference type="InterPro" id="IPR017900">
    <property type="entry name" value="4Fe4S_Fe_S_CS"/>
</dbReference>
<dbReference type="InterPro" id="IPR017896">
    <property type="entry name" value="4Fe4S_Fe-S-bd"/>
</dbReference>
<dbReference type="SUPFAM" id="SSF53335">
    <property type="entry name" value="S-adenosyl-L-methionine-dependent methyltransferases"/>
    <property type="match status" value="2"/>
</dbReference>
<dbReference type="Gene3D" id="3.40.50.970">
    <property type="match status" value="3"/>
</dbReference>
<dbReference type="InterPro" id="IPR002880">
    <property type="entry name" value="Pyrv_Fd/Flavodoxin_OxRdtase_N"/>
</dbReference>
<evidence type="ECO:0000256" key="7">
    <source>
        <dbReference type="ARBA" id="ARBA00022679"/>
    </source>
</evidence>
<keyword evidence="5" id="KW-0285">Flavoprotein</keyword>
<dbReference type="InterPro" id="IPR050722">
    <property type="entry name" value="Pyruvate:ferred/Flavod_OxRd"/>
</dbReference>
<dbReference type="GO" id="GO:0010181">
    <property type="term" value="F:FMN binding"/>
    <property type="evidence" value="ECO:0007669"/>
    <property type="project" value="InterPro"/>
</dbReference>
<dbReference type="Gene3D" id="3.40.50.150">
    <property type="entry name" value="Vaccinia Virus protein VP39"/>
    <property type="match status" value="2"/>
</dbReference>
<keyword evidence="8" id="KW-0479">Metal-binding</keyword>
<reference evidence="20 21" key="2">
    <citation type="submission" date="2024-05" db="EMBL/GenBank/DDBJ databases">
        <authorList>
            <person name="Chen Y."/>
            <person name="Shah S."/>
            <person name="Dougan E. K."/>
            <person name="Thang M."/>
            <person name="Chan C."/>
        </authorList>
    </citation>
    <scope>NUCLEOTIDE SEQUENCE [LARGE SCALE GENOMIC DNA]</scope>
</reference>
<dbReference type="Pfam" id="PF01558">
    <property type="entry name" value="POR"/>
    <property type="match status" value="1"/>
</dbReference>
<proteinExistence type="predicted"/>
<dbReference type="Gene3D" id="3.40.920.10">
    <property type="entry name" value="Pyruvate-ferredoxin oxidoreductase, PFOR, domain III"/>
    <property type="match status" value="2"/>
</dbReference>
<evidence type="ECO:0000256" key="10">
    <source>
        <dbReference type="ARBA" id="ARBA00022857"/>
    </source>
</evidence>
<evidence type="ECO:0000256" key="3">
    <source>
        <dbReference type="ARBA" id="ARBA00022485"/>
    </source>
</evidence>
<dbReference type="GO" id="GO:0008168">
    <property type="term" value="F:methyltransferase activity"/>
    <property type="evidence" value="ECO:0007669"/>
    <property type="project" value="UniProtKB-KW"/>
</dbReference>
<feature type="domain" description="Flavodoxin-like" evidence="17">
    <location>
        <begin position="5604"/>
        <end position="5750"/>
    </location>
</feature>
<evidence type="ECO:0000256" key="12">
    <source>
        <dbReference type="ARBA" id="ARBA00023004"/>
    </source>
</evidence>
<feature type="compositionally biased region" description="Basic residues" evidence="15">
    <location>
        <begin position="4011"/>
        <end position="4028"/>
    </location>
</feature>
<dbReference type="InterPro" id="IPR001094">
    <property type="entry name" value="Flavdoxin-like"/>
</dbReference>
<evidence type="ECO:0000256" key="5">
    <source>
        <dbReference type="ARBA" id="ARBA00022630"/>
    </source>
</evidence>
<keyword evidence="13" id="KW-0411">Iron-sulfur</keyword>
<keyword evidence="21" id="KW-1185">Reference proteome</keyword>
<feature type="region of interest" description="Disordered" evidence="15">
    <location>
        <begin position="4149"/>
        <end position="4173"/>
    </location>
</feature>
<dbReference type="SUPFAM" id="SSF52922">
    <property type="entry name" value="TK C-terminal domain-like"/>
    <property type="match status" value="1"/>
</dbReference>
<keyword evidence="16" id="KW-0472">Membrane</keyword>
<evidence type="ECO:0000259" key="18">
    <source>
        <dbReference type="PROSITE" id="PS51379"/>
    </source>
</evidence>
<comment type="cofactor">
    <cofactor evidence="1">
        <name>FMN</name>
        <dbReference type="ChEBI" id="CHEBI:58210"/>
    </cofactor>
</comment>
<keyword evidence="16" id="KW-1133">Transmembrane helix</keyword>
<dbReference type="Gene3D" id="3.30.70.20">
    <property type="match status" value="1"/>
</dbReference>
<feature type="region of interest" description="Disordered" evidence="15">
    <location>
        <begin position="4315"/>
        <end position="4339"/>
    </location>
</feature>
<evidence type="ECO:0000256" key="11">
    <source>
        <dbReference type="ARBA" id="ARBA00023002"/>
    </source>
</evidence>
<feature type="transmembrane region" description="Helical" evidence="16">
    <location>
        <begin position="6284"/>
        <end position="6310"/>
    </location>
</feature>
<dbReference type="InterPro" id="IPR029061">
    <property type="entry name" value="THDP-binding"/>
</dbReference>
<evidence type="ECO:0000256" key="13">
    <source>
        <dbReference type="ARBA" id="ARBA00023014"/>
    </source>
</evidence>
<keyword evidence="4" id="KW-0489">Methyltransferase</keyword>
<keyword evidence="10" id="KW-0521">NADP</keyword>
<dbReference type="OrthoDB" id="419654at2759"/>
<comment type="cofactor">
    <cofactor evidence="2">
        <name>FAD</name>
        <dbReference type="ChEBI" id="CHEBI:57692"/>
    </cofactor>
</comment>
<dbReference type="InterPro" id="IPR029063">
    <property type="entry name" value="SAM-dependent_MTases_sf"/>
</dbReference>
<dbReference type="InterPro" id="IPR029039">
    <property type="entry name" value="Flavoprotein-like_sf"/>
</dbReference>
<dbReference type="PROSITE" id="PS50902">
    <property type="entry name" value="FLAVODOXIN_LIKE"/>
    <property type="match status" value="1"/>
</dbReference>
<dbReference type="EMBL" id="CAMXCT030001702">
    <property type="protein sequence ID" value="CAL4779678.1"/>
    <property type="molecule type" value="Genomic_DNA"/>
</dbReference>
<keyword evidence="12" id="KW-0408">Iron</keyword>
<evidence type="ECO:0000256" key="4">
    <source>
        <dbReference type="ARBA" id="ARBA00022603"/>
    </source>
</evidence>
<dbReference type="Pfam" id="PF00078">
    <property type="entry name" value="RVT_1"/>
    <property type="match status" value="1"/>
</dbReference>
<keyword evidence="6" id="KW-0288">FMN</keyword>
<feature type="region of interest" description="Disordered" evidence="15">
    <location>
        <begin position="6168"/>
        <end position="6192"/>
    </location>
</feature>
<evidence type="ECO:0000256" key="14">
    <source>
        <dbReference type="SAM" id="Coils"/>
    </source>
</evidence>
<dbReference type="EMBL" id="CAMXCT020001702">
    <property type="protein sequence ID" value="CAL1145741.1"/>
    <property type="molecule type" value="Genomic_DNA"/>
</dbReference>
<accession>A0A9P1CLG2</accession>
<dbReference type="SUPFAM" id="SSF52518">
    <property type="entry name" value="Thiamin diphosphate-binding fold (THDP-binding)"/>
    <property type="match status" value="3"/>
</dbReference>
<gene>
    <name evidence="19" type="ORF">C1SCF055_LOCUS19202</name>
</gene>
<keyword evidence="7" id="KW-0808">Transferase</keyword>
<evidence type="ECO:0000256" key="8">
    <source>
        <dbReference type="ARBA" id="ARBA00022723"/>
    </source>
</evidence>
<evidence type="ECO:0000256" key="6">
    <source>
        <dbReference type="ARBA" id="ARBA00022643"/>
    </source>
</evidence>
<feature type="region of interest" description="Disordered" evidence="15">
    <location>
        <begin position="4512"/>
        <end position="4546"/>
    </location>
</feature>
<dbReference type="Pfam" id="PF12838">
    <property type="entry name" value="Fer4_7"/>
    <property type="match status" value="1"/>
</dbReference>
<dbReference type="Gene3D" id="3.40.50.360">
    <property type="match status" value="1"/>
</dbReference>
<dbReference type="SUPFAM" id="SSF52218">
    <property type="entry name" value="Flavoproteins"/>
    <property type="match status" value="1"/>
</dbReference>
<dbReference type="Pfam" id="PF17147">
    <property type="entry name" value="PFOR_II"/>
    <property type="match status" value="1"/>
</dbReference>
<feature type="region of interest" description="Disordered" evidence="15">
    <location>
        <begin position="3936"/>
        <end position="4130"/>
    </location>
</feature>
<dbReference type="InterPro" id="IPR000477">
    <property type="entry name" value="RT_dom"/>
</dbReference>
<dbReference type="GO" id="GO:0006979">
    <property type="term" value="P:response to oxidative stress"/>
    <property type="evidence" value="ECO:0007669"/>
    <property type="project" value="TreeGrafter"/>
</dbReference>
<protein>
    <submittedName>
        <fullName evidence="20">Pyruvate:NADP(+) oxidoreductase</fullName>
    </submittedName>
</protein>
<dbReference type="FunFam" id="3.40.50.920:FF:000007">
    <property type="entry name" value="Pyruvate:ferredoxin (Flavodoxin) oxidoreductase"/>
    <property type="match status" value="1"/>
</dbReference>
<dbReference type="InterPro" id="IPR017938">
    <property type="entry name" value="Riboflavin_synthase-like_b-brl"/>
</dbReference>
<dbReference type="Proteomes" id="UP001152797">
    <property type="component" value="Unassembled WGS sequence"/>
</dbReference>
<dbReference type="PRINTS" id="PR00369">
    <property type="entry name" value="FLAVODOXIN"/>
</dbReference>
<dbReference type="SUPFAM" id="SSF54862">
    <property type="entry name" value="4Fe-4S ferredoxins"/>
    <property type="match status" value="1"/>
</dbReference>
<dbReference type="GO" id="GO:0046872">
    <property type="term" value="F:metal ion binding"/>
    <property type="evidence" value="ECO:0007669"/>
    <property type="project" value="UniProtKB-KW"/>
</dbReference>
<dbReference type="InterPro" id="IPR001525">
    <property type="entry name" value="C5_MeTfrase"/>
</dbReference>
<dbReference type="InterPro" id="IPR008254">
    <property type="entry name" value="Flavodoxin/NO_synth"/>
</dbReference>
<organism evidence="19">
    <name type="scientific">Cladocopium goreaui</name>
    <dbReference type="NCBI Taxonomy" id="2562237"/>
    <lineage>
        <taxon>Eukaryota</taxon>
        <taxon>Sar</taxon>
        <taxon>Alveolata</taxon>
        <taxon>Dinophyceae</taxon>
        <taxon>Suessiales</taxon>
        <taxon>Symbiodiniaceae</taxon>
        <taxon>Cladocopium</taxon>
    </lineage>
</organism>
<keyword evidence="16" id="KW-0812">Transmembrane</keyword>
<keyword evidence="11" id="KW-0560">Oxidoreductase</keyword>
<evidence type="ECO:0000259" key="17">
    <source>
        <dbReference type="PROSITE" id="PS50902"/>
    </source>
</evidence>
<feature type="domain" description="4Fe-4S ferredoxin-type" evidence="18">
    <location>
        <begin position="3369"/>
        <end position="3398"/>
    </location>
</feature>
<keyword evidence="14" id="KW-0175">Coiled coil</keyword>
<dbReference type="SUPFAM" id="SSF53323">
    <property type="entry name" value="Pyruvate-ferredoxin oxidoreductase, PFOR, domain III"/>
    <property type="match status" value="2"/>
</dbReference>
<feature type="compositionally biased region" description="Low complexity" evidence="15">
    <location>
        <begin position="3953"/>
        <end position="3980"/>
    </location>
</feature>
<dbReference type="InterPro" id="IPR009014">
    <property type="entry name" value="Transketo_C/PFOR_II"/>
</dbReference>
<dbReference type="Gene3D" id="1.20.990.10">
    <property type="entry name" value="NADPH-cytochrome p450 Reductase, Chain A, domain 3"/>
    <property type="match status" value="1"/>
</dbReference>
<dbReference type="Pfam" id="PF00258">
    <property type="entry name" value="Flavodoxin_1"/>
    <property type="match status" value="1"/>
</dbReference>
<feature type="transmembrane region" description="Helical" evidence="16">
    <location>
        <begin position="6217"/>
        <end position="6237"/>
    </location>
</feature>
<evidence type="ECO:0000313" key="21">
    <source>
        <dbReference type="Proteomes" id="UP001152797"/>
    </source>
</evidence>
<dbReference type="Pfam" id="PF00145">
    <property type="entry name" value="DNA_methylase"/>
    <property type="match status" value="2"/>
</dbReference>
<feature type="compositionally biased region" description="Basic and acidic residues" evidence="15">
    <location>
        <begin position="4093"/>
        <end position="4116"/>
    </location>
</feature>
<dbReference type="EMBL" id="CAMXCT010001702">
    <property type="protein sequence ID" value="CAI3992366.1"/>
    <property type="molecule type" value="Genomic_DNA"/>
</dbReference>
<dbReference type="GO" id="GO:0051539">
    <property type="term" value="F:4 iron, 4 sulfur cluster binding"/>
    <property type="evidence" value="ECO:0007669"/>
    <property type="project" value="UniProtKB-KW"/>
</dbReference>
<feature type="region of interest" description="Disordered" evidence="15">
    <location>
        <begin position="3650"/>
        <end position="3669"/>
    </location>
</feature>
<evidence type="ECO:0000313" key="20">
    <source>
        <dbReference type="EMBL" id="CAL4779678.1"/>
    </source>
</evidence>
<comment type="caution">
    <text evidence="19">The sequence shown here is derived from an EMBL/GenBank/DDBJ whole genome shotgun (WGS) entry which is preliminary data.</text>
</comment>
<dbReference type="InterPro" id="IPR033412">
    <property type="entry name" value="PFOR_II"/>
</dbReference>
<feature type="compositionally biased region" description="Basic and acidic residues" evidence="15">
    <location>
        <begin position="3981"/>
        <end position="4010"/>
    </location>
</feature>
<dbReference type="PROSITE" id="PS51379">
    <property type="entry name" value="4FE4S_FER_2"/>
    <property type="match status" value="2"/>
</dbReference>
<feature type="compositionally biased region" description="Polar residues" evidence="15">
    <location>
        <begin position="6183"/>
        <end position="6192"/>
    </location>
</feature>
<feature type="region of interest" description="Disordered" evidence="15">
    <location>
        <begin position="2188"/>
        <end position="2209"/>
    </location>
</feature>
<dbReference type="InterPro" id="IPR019752">
    <property type="entry name" value="Pyrv/ketoisovalerate_OxRed_cat"/>
</dbReference>
<feature type="coiled-coil region" evidence="14">
    <location>
        <begin position="2102"/>
        <end position="2129"/>
    </location>
</feature>
<dbReference type="Gene3D" id="2.40.30.10">
    <property type="entry name" value="Translation factors"/>
    <property type="match status" value="1"/>
</dbReference>
<sequence>MDLGLVAHLASLRSSVPFVHFFDGTRTSGVIECVKPIPYSTMKSIVPWDDLDAFRQRGLNPQHPMMRGLGQDPQVYYQSAVSANKYYDAVPHIVQDVMDQVAVITGRQYKLFEYYGDPEAERVVVLMGSSAKTAEETVDYLRQQGEKVGILKVHLFRPFSTEHFLAELPDTVKAIAVLDRTKDTGHHRLVSDGVGWVEPLDQEDLAPSLPLHADVLTAMSEAGVYKKVVGGNYGLGSKEFAPRHVKAVFDNLLNEVPKRHFTVGINDDVTNTSLPLGPTINTQDPEVTQAIFFGLGSDGTVGANKAAAAIIGERTEFYSQGHFNYSSQKAGASTVSHLRFGPKPIRSEYEIESSPGADYVACHHTSFLSKFDMLSKVQQFAISIQTLPEAREGAAFVVNCPWKTVEELEQEFPAKLRRAVAEKKVELYTIDAHAVASSVGLPAKRINQVMQVGRHTVLLERSDSITMGANHVTFDAVLRLTGSAVKTGFGDYSFMPKRCAHDQDLHWRVTVSMSQWEQVVSKGRTFIAVKAKRSMTTLDTSSQGSGVLADPDRRAFSTGDDSYVTAEFFSGGFSGWTQSLRRLSELGYEFRHLLAVDSDEIAAETYARSHGFPTVLSKGNYGLTDEFLPEHIFVQDSILSPEWYHLMSITGFDMVIKSPPCPPWSLASTCEGLYKADGRLTIQSWGLCHLIKPKLVLLENVGNMKQHEQWPLLKRFIEWCGFAIRYARVLNMSDVAPQYRDRLILIASHEDADTQPHLCTGWPKLERHTMESYSNLMPLVEPWKSQCLIDPIVLKQYLDPNLLPKNPNAKANPLKKSRIDVEQYRIRFPQSSFGCVMGNYSFGHLLPSSVLSSFGLFGTLVCRPDALRFMTIPEIIISMTAVMPLWLPNDHRASMRLLGNAISVPHAMIAVCNALAFLTPLSFWEVQDLYKEAISARMTCQNIRWEAKWGGMSFERSDEVAPTMLMHTYQKITMESPVNAFAFHAEKGVVIKDALKLLAEDSMPTTVFLLPGGIHDAKVNLPSRFEVDDCDVRLFANVSCALRTDSGSFSERSNQSSCIIVLTCHGTFALRRDSGMTIQDVLNTLNHQLSIRTTHLVGAFGEKHPPEMICPDAVISLDVEGSSDTLQRFDYIRLDLEDGEIKFFASDAALREFAQLIHETALDQILGALGWTFMISADFLVDRNIGCIRLMQKPGAFSLTHDDLRFCLAIHLFLIRIRNWQEIGREPNIRCRVKLWHAWIWDGLVDPTVSMLRFDQEWERISGWFNVTRPWRYVINNHTVNPEWPLSGYVTEDESGGSHLKIFMIHGLRGGGPAQLCSTSQIRNSETSGNLRDMADFEASNPEAALAYLLGRLVEFPAPIKRADISVFLELEATVLDGLLCIQGSFEKLREFMHRIKVSGTERTLAFAGWMMACHFTAVFEPVHAQIIFFRKPMVASTSMDFLRDFLKAALIYLGMPRPQDDLPDAIKTKIKLHGVTIFHAKLERNFPMQQLLDTWDQASTICDDPSDIRLVSHVGLVNPDLPLRYFGRCGPDDMTVAQVSFMRPTHGGGPTDVNPMNAHDFQIRQRNNLASFLISQGVDITTCVPFIDSLLKGSGPEAIGSILSLKFPGKKWEALLKLASALNIAMPPVVDKVEKARQRVHQKFKNHAKEFFDNMPIEALVLQPGCIKNTDETESQQLQKITPNSSGVVLLSYDTARPWIERGTPISQDEMSVVIVGTCLHPNKCECNPVQLPVRLNDEPLVVSGCMHHLGAKKAVYTGSEQDDIPITESQVVAMTAFRDEIHETDWDILLKSPVKMMMKLLLGDAETVELLAPPWGRSFQRAGKKVQPNLATSVQCHVRISKDELRKFLKSSGSAGIYTIPKTEDHKVLSDFQVIWMNESTVDFAVSLSKVDNHCGVVRGSRADGKSKGIRFDKADYLTAFANLKPDEKPPTLVIANHHFKIAPTPLGSTSSQVLEWLQIQGWDAKPIRALSGTCWLCVAERKFDDVFTQWNGNPILIKWIDAKKTTHPTVLAGQFLKGAKSLPQSEVSTSAASSNAGDGDFEDPWKTYISQKGHTGLSKPPMQTWKAPSLSIMAQQPRKIEAPIEDRFLRQDTALQDLKVQTDKEISQLRESLSKVERAVENQSIQMQVNTEQTNNEFKTLRAEAASQFQAMTNSFAESLKNAITHHDSQMSVQFLELKQLISCRGSGQSPPQKKPKNGQHNDDLLDGNACTTADWMVPIVLKESQRFSACIVRIGSTRNDSAFMHPIVAGLVMDMHVLSDNQFDPHSPLLIQLSTRMEEQFSSAWKMPKTWAPFAPSHDLISKFYKPINFEEFFSDPDVMTPDEVEQAFLLWSQKVENAVGAAIRKRHLDDPEGQPRKDLHSSFKGRCNFKQITTKPRQSGVKSDRHGGYSPPNEVFSLQSKQKIRQVRRLKTLLRRYKVLPLTTGSPSDGHAVADALNEWKCILNACGYGSKWKNWILGFEMIPAIPLKLPDIELLELVTQITQLDCDHACKSEAKMRADAFKNRIQVDIQHDFSKLTYKIIRAKETDSLREVPVKKCFNAVLLRSRIGGTCLRIDSDFQIPCFAKLRLGAANLEFLKQEDRKIFFRHIDGCLDSQGVLEVSYTALTPEEISSEFADFWKPMWQRDSRQQQFSGKDWSDFQAILRNCDLPHIPQIEIPWDDVDRWMKIIFKLPPAKAVGPCGWSNDELRCLPRICIVDLVWIFKQVAFVGFSPNLMKAKTILLSKIPTPLSMHHARPITILSCLHRLFGKFVFRCVADIWKDHFPFPISGGLPGRGVKELAYAQKRMIEDAIRSNAVLGGYSLDLIKAFNTFARYPSAIIMHRLGIPWTLLRSWLHSLDKLVRFPFVEGQISVGITSTTGVPEGCSISVLSMLALSCFFYFRIIRQHVFPFAYADNWSWMSKQQQAHLTAHRDVLAMTSALKLSIDHAKSWHWATTKQFRDFCISNCQTQDGTEVSVRSCVKDLGEIVHYNKSVSLGFIKEKISEAVTRVHRIEWIPCSLQKKAHLIQSCAWPMALYSADTTYIGKKHFVDLRRACVTALVGHWHSASPVMSCNFLSKFLVDPFLHVLCQRARIVRRLAKTAHSIAVDTVKAMVAYTGQRPYGPASAFRVYLNQVGWTIAENGDITDEEQQLIKLNIAGGYQTDSMKAKWDDKVSGDCEFCGLPVIRMSPELSFLRFSLPCATFFNLSGILPPEDAKEQLEGAIDRMYGKKSPEIVKSNKAALAAAPENLNRISYPSSWLTAEDNEHSLRRMNPSASPYSPQLDEFSSTFLKSIDSRTADELAVSAFSPGGETPIGQSTHQKRALAEEVPVWLPDKCTQCNLCSVVCPHAVVRPFLLDKKEMEQAPEGFVARKAKGGDLGGLNYTIQLAPFDCTGCAVCVEMCPDDALIMEPASHSQEKFNDHWEYSLNKVAVKDNLMERGSVKGSQFQEPLIEFSGACSGCGETPYVKLLTQMFGDRKDSHSMPQPGMVIANSSGCSSVWGGSYGLSPFKKNRHGQGPAWARSLFEDTAEYGLGMALGSQQRRERLVADVRELLEEVQSGAVISAELQSLLERWMEVVEDAEKCTVLQGPLKAALANETESSESPASLSAVKRAEDLLVAPSHWIIGGDGWAYDIGFGGLDHVLATGQNVNVLVLDTEGYSNTGAQNSKATPKGATMKMSAGGNKAKKKDLGAIAMMHENAYVASVSLSADVNQTVKAFKEAEQYPGPSIIIAYATCVDWGHRAGDKAMVQQQIARHFAMAMAGALLDWENLRSRGVQPSFSLPSSHHGVRWNVASKKIQEVCARHPQKEYRQLCDREAVLFPLMLNHPEQKQLDHQVFRVHLEKSHSGVNKKASDRSQMAEVLTWRASNSGEVQLRKGQCEAQVDTSTAWRNLVKVVELTPKAPPSNANRPKRPRSEAFRSLALQRIRNLYLELLDVLEGVGCPPPVAVGGGGGPSRAGEARPLEEAQALAEASSKAAPARPPATLGAAAASGAEKEENRGEEKRTTGIEATEDTKKVEEPASPKKKKKKDRRSEKRHKARGDKAIPPGSEDPSVTSQGKVVVEEPKEEVLDSSVLSEADYENDSPLPEEREKPHRCSPSLSRKSKSPERGREVKVQSPERGREPKQRLEEEEPRYIPPTSPPPGVFVWAPPYWGRHYGEEHKSKGVKRRRPAAEGVPPPERGREGEDIIRKYQRGEVVQAHQLPPQALEQGHWLASEQSTYFGEDCKWAGKIARVVLEGGEAEAQVEVTGTQCESLLRFCSGQSPALVRAHLCAPECDQKRTNPDFVHLKAFRKLEEAGDKTWENNLVVADENAPLRRRIIKKVRKRLRRSKESASSSSGSSSTGSALEMEEEILEDRSKIQKISVLGPGVLTAAAIQSMKQYVLQSGGSTWAMDEDALPPIMSQYARMHLAPKGGGGLLREAVTLSHIGDLLLQGRVSEALDGVSQRLKSLELIMGGQAWATAPKVEVTPTLEASISSRAEVQVALKESRLDSQSKGGMSPWEKGVGERKKIMKAFKEDAALRNGEKGSCKRSGEKKSEDGTKWEAKPEKKECSGSKEKTAVVHEKFALEKLTEGEASPLPSKLFHHREGVAATTPASQSCTDLYPDEALGDEVEGDLGLGRVVAEKERLPPGDALVGMGDIGIWLQGRIDGLLFLLCRVKPSGKIFPLPSSLSTLGALFPLEPDPVMSWLRCLVLSLNSLNGEGLEMSNPPTEFHKKILSGLIEDCRRIVAWADRITPVTWEEFFRVRGVDYKGEEILSAQPIRWENVAPALPDEVGGVPVEDVVELGSLEYVKNFSKYLLDPADQVYTRPPRVMVAPEHWETLCANLLAKGVFSKIHEDDVFKVDGKLILNGLFGVSKHEFQNGFEVMRIIMNLIPANRLVRTLDSDIATLPSWSGMTPLVLMPHENLRISSEDVRCFFYIFRLPPCWFPLMAFNRPLPDSLKGDKPGRWFPCSAVLPMGFKNSVALAQHIHRFIAKRALGKARLGGEIELRKDRPFSVGNPLFRIYLDNFDELARVSKDVARAIAGKVSPLVSCLREEYAVLGVPRHPKKGVSSQSKAEVQGAIVEGEAGIAYPKPEKMIRYAWLAKSLLEATTCTQKQMQVVGGGLVYLAMFRWPLLGSLNSVWKFILSFEGYPPIIKLPIPKEVKLELARFVGLVPLAYMDFRCTVSRMVTASDASKSGGGVTASCHVSPAGCVAAQCPVRGDLVEPADVTQVVTVGLFDGLGALRVAADTLGWNVVGHISVEKDDRAARVVESRFPNSIRVHDVAEIDEAMVQGWSLKFSQAGLILLGAGPPCQGVSGLNAARKGALKDARSSLFTHVSRVRTLLRSAFPWAQIRTLMESVASMDQGDREVMSADFGDQPWMVDAAGVSLARRPRLYWVDWELVESCGAVLCEEGSGQRSVQLNAVLNDQDFLLPGWSRVSSKPLPTFTTSRPRSSAGYKPAGLHQCNEEEKERWVQDAYRFPPYQLSLIGNSWNVTVVKYHRLRASVPSKLWKWKTVFKTLEPQVQAVESGYWPLYRYNPDKVTGENSGFELDNKRITPDAMDSLMRNENRFTSLQRSAPEYAQMLQNAMKDEFFARHETRKRRAMGDEDLLEYLKKSMGEQVTGERVTVLYGTDTGNAEMVAKNFQFEFKRRGMKAKCLSLNDMPISDLAEESKVLAIVATAGQGEMPKSAVKFWQDMETFLETAPADYLKDTKFAVFGLGDSSYVFFNEAAKRIDEAFEKLGGERVQSLGLGDDQHPGRFDTELEEWSPDFYDNIEAPEPPQELSPPSHLVEILPADDPKALACGAVISCQAKRMEAYVPAGSKPVQMTVKRSTVPEGYERAIDHFEFDLTGSGLSYEQGDSLGLWPSNPKKQVDMCLMALNMKGDEILYLRPIDSNRSVPLPEVIDVRSLLTQVLDIAGWPKRRFYEMLKLSATDAAEKEVLVNPMGLVDMGLNIISVRDSWKQHHHSLEAGERLHLEALKVSQSQHSEALHHGLSQHQESIFVSKDQHDQSLHVSRVMHDEALSRSKIQHEEQMKHSYMETRRENLRDLLSETLDEAQSTVLKSTLLFGFVVAVLVEGFPSSENSNERYIDVFIFSVSWAICLLFQSIVLAGLYQVVQTRALREMIRSLQAQASGCIDDHELRRSNTMETWWKELRTRTAAPAPSPTTGQTWRENLFSGQGRPYNLLHPSSQRHKTEGADSFGSASTKDSSTLTSPVATLHVFDPKRLMYRSQAKKFVTVGSLFTLICLAGLIYGRLSMRRGSKYGEGAPDVFLRLGIFLPPFVSAMFSLLLRKNANPIRATLAVRSLAWLCFFVSLAFLLVTSVIWHAAAPSIKVAPKESDVVFLKGTSLEMPDLPMFFHPTGVAASGNLLLLSAAFRIARFEFSGVRARLVNEVTLPALEIGDLTFAPDNGTVALAGRDMVSYLPSNSLLETAATGRVASVAWRSLPASHFGIQDGNDPGPAEALQALAYWPQQDMLVISKADLGIVACKAHDDRGRVQPLVQAEMMVMEKFGLGTSVAGLHVDALEEVLYVLFHRTGRHAEIHAIDLRDELGRLLHVLRLPDLDSADGSEADHDVVWGALSSWHPPDPSRRPQLLVATRTPAKVFSFDLPLLRHCHPDGSNCKPR</sequence>
<evidence type="ECO:0000256" key="9">
    <source>
        <dbReference type="ARBA" id="ARBA00022827"/>
    </source>
</evidence>
<evidence type="ECO:0000256" key="1">
    <source>
        <dbReference type="ARBA" id="ARBA00001917"/>
    </source>
</evidence>
<dbReference type="GO" id="GO:0032259">
    <property type="term" value="P:methylation"/>
    <property type="evidence" value="ECO:0007669"/>
    <property type="project" value="UniProtKB-KW"/>
</dbReference>
<dbReference type="SUPFAM" id="SSF63380">
    <property type="entry name" value="Riboflavin synthase domain-like"/>
    <property type="match status" value="1"/>
</dbReference>
<keyword evidence="20" id="KW-0670">Pyruvate</keyword>
<evidence type="ECO:0000256" key="16">
    <source>
        <dbReference type="SAM" id="Phobius"/>
    </source>
</evidence>
<keyword evidence="9" id="KW-0274">FAD</keyword>
<evidence type="ECO:0000313" key="19">
    <source>
        <dbReference type="EMBL" id="CAI3992366.1"/>
    </source>
</evidence>